<dbReference type="PANTHER" id="PTHR12932">
    <property type="entry name" value="P25 ALPHA-RELATED"/>
    <property type="match status" value="1"/>
</dbReference>
<dbReference type="GO" id="GO:0005874">
    <property type="term" value="C:microtubule"/>
    <property type="evidence" value="ECO:0007669"/>
    <property type="project" value="Ensembl"/>
</dbReference>
<dbReference type="STRING" id="9568.ENSMLEP00000019693"/>
<gene>
    <name evidence="3" type="primary">TPPP</name>
</gene>
<evidence type="ECO:0000313" key="4">
    <source>
        <dbReference type="Proteomes" id="UP000233140"/>
    </source>
</evidence>
<dbReference type="InterPro" id="IPR008907">
    <property type="entry name" value="TPP/p25"/>
</dbReference>
<dbReference type="GO" id="GO:0048471">
    <property type="term" value="C:perinuclear region of cytoplasm"/>
    <property type="evidence" value="ECO:0007669"/>
    <property type="project" value="Ensembl"/>
</dbReference>
<dbReference type="GO" id="GO:0000287">
    <property type="term" value="F:magnesium ion binding"/>
    <property type="evidence" value="ECO:0007669"/>
    <property type="project" value="Ensembl"/>
</dbReference>
<evidence type="ECO:0000313" key="3">
    <source>
        <dbReference type="Ensembl" id="ENSMLEP00000019693.1"/>
    </source>
</evidence>
<feature type="compositionally biased region" description="Basic and acidic residues" evidence="2">
    <location>
        <begin position="40"/>
        <end position="51"/>
    </location>
</feature>
<reference evidence="3" key="2">
    <citation type="submission" date="2025-09" db="UniProtKB">
        <authorList>
            <consortium name="Ensembl"/>
        </authorList>
    </citation>
    <scope>IDENTIFICATION</scope>
</reference>
<dbReference type="GO" id="GO:0001578">
    <property type="term" value="P:microtubule bundle formation"/>
    <property type="evidence" value="ECO:0007669"/>
    <property type="project" value="Ensembl"/>
</dbReference>
<dbReference type="SUPFAM" id="SSF47473">
    <property type="entry name" value="EF-hand"/>
    <property type="match status" value="1"/>
</dbReference>
<organism evidence="3 4">
    <name type="scientific">Mandrillus leucophaeus</name>
    <name type="common">Drill</name>
    <name type="synonym">Papio leucophaeus</name>
    <dbReference type="NCBI Taxonomy" id="9568"/>
    <lineage>
        <taxon>Eukaryota</taxon>
        <taxon>Metazoa</taxon>
        <taxon>Chordata</taxon>
        <taxon>Craniata</taxon>
        <taxon>Vertebrata</taxon>
        <taxon>Euteleostomi</taxon>
        <taxon>Mammalia</taxon>
        <taxon>Eutheria</taxon>
        <taxon>Euarchontoglires</taxon>
        <taxon>Primates</taxon>
        <taxon>Haplorrhini</taxon>
        <taxon>Catarrhini</taxon>
        <taxon>Cercopithecidae</taxon>
        <taxon>Cercopithecinae</taxon>
        <taxon>Mandrillus</taxon>
    </lineage>
</organism>
<dbReference type="InterPro" id="IPR011992">
    <property type="entry name" value="EF-hand-dom_pair"/>
</dbReference>
<dbReference type="PANTHER" id="PTHR12932:SF18">
    <property type="entry name" value="TUBULIN POLYMERIZATION-PROMOTING PROTEIN"/>
    <property type="match status" value="1"/>
</dbReference>
<dbReference type="GO" id="GO:0005739">
    <property type="term" value="C:mitochondrion"/>
    <property type="evidence" value="ECO:0007669"/>
    <property type="project" value="Ensembl"/>
</dbReference>
<dbReference type="GO" id="GO:0042803">
    <property type="term" value="F:protein homodimerization activity"/>
    <property type="evidence" value="ECO:0007669"/>
    <property type="project" value="Ensembl"/>
</dbReference>
<dbReference type="GO" id="GO:0015631">
    <property type="term" value="F:tubulin binding"/>
    <property type="evidence" value="ECO:0007669"/>
    <property type="project" value="Ensembl"/>
</dbReference>
<keyword evidence="4" id="KW-1185">Reference proteome</keyword>
<dbReference type="AlphaFoldDB" id="A0A2K5YVU6"/>
<dbReference type="GO" id="GO:0070507">
    <property type="term" value="P:regulation of microtubule cytoskeleton organization"/>
    <property type="evidence" value="ECO:0007669"/>
    <property type="project" value="Ensembl"/>
</dbReference>
<dbReference type="Proteomes" id="UP000233140">
    <property type="component" value="Unassembled WGS sequence"/>
</dbReference>
<reference evidence="3" key="1">
    <citation type="submission" date="2025-08" db="UniProtKB">
        <authorList>
            <consortium name="Ensembl"/>
        </authorList>
    </citation>
    <scope>IDENTIFICATION</scope>
</reference>
<dbReference type="GeneTree" id="ENSGT00940000153875"/>
<dbReference type="GO" id="GO:0072686">
    <property type="term" value="C:mitotic spindle"/>
    <property type="evidence" value="ECO:0007669"/>
    <property type="project" value="Ensembl"/>
</dbReference>
<comment type="similarity">
    <text evidence="1">Belongs to the TPPP family.</text>
</comment>
<feature type="region of interest" description="Disordered" evidence="2">
    <location>
        <begin position="14"/>
        <end position="62"/>
    </location>
</feature>
<dbReference type="Ensembl" id="ENSMLET00000043184.1">
    <property type="protein sequence ID" value="ENSMLEP00000019693.1"/>
    <property type="gene ID" value="ENSMLEG00000034034.1"/>
</dbReference>
<dbReference type="GO" id="GO:0005634">
    <property type="term" value="C:nucleus"/>
    <property type="evidence" value="ECO:0007669"/>
    <property type="project" value="Ensembl"/>
</dbReference>
<name>A0A2K5YVU6_MANLE</name>
<sequence length="209" mass="21927">MGCDAASHTLSLLGLEPLAPSSAKPAKAANRTPPKSPGDPSKDQAAKRLSLESEGAGEGAAAAPELSALEEAFRRFAVHGDTRATGREMHGKNWSKLCKDCQVINSRNVTVTDVDIVFSKIKPAQGTATSPAGNLPVPFLPLLLQKAISSPTVSRLTDTTKFTGSHKERFDPSGKGKGKAGRVDLVDESGYVSGYKHAGTYDQKVQGGK</sequence>
<dbReference type="GO" id="GO:0032273">
    <property type="term" value="P:positive regulation of protein polymerization"/>
    <property type="evidence" value="ECO:0007669"/>
    <property type="project" value="Ensembl"/>
</dbReference>
<evidence type="ECO:0000256" key="2">
    <source>
        <dbReference type="SAM" id="MobiDB-lite"/>
    </source>
</evidence>
<dbReference type="Pfam" id="PF05517">
    <property type="entry name" value="p25-alpha"/>
    <property type="match status" value="2"/>
</dbReference>
<dbReference type="GO" id="GO:1904428">
    <property type="term" value="P:negative regulation of tubulin deacetylation"/>
    <property type="evidence" value="ECO:0007669"/>
    <property type="project" value="Ensembl"/>
</dbReference>
<evidence type="ECO:0000256" key="1">
    <source>
        <dbReference type="ARBA" id="ARBA00010994"/>
    </source>
</evidence>
<dbReference type="GO" id="GO:0097427">
    <property type="term" value="C:microtubule bundle"/>
    <property type="evidence" value="ECO:0007669"/>
    <property type="project" value="Ensembl"/>
</dbReference>
<dbReference type="GO" id="GO:0003924">
    <property type="term" value="F:GTPase activity"/>
    <property type="evidence" value="ECO:0007669"/>
    <property type="project" value="Ensembl"/>
</dbReference>
<dbReference type="GO" id="GO:0005829">
    <property type="term" value="C:cytosol"/>
    <property type="evidence" value="ECO:0007669"/>
    <property type="project" value="Ensembl"/>
</dbReference>
<dbReference type="GO" id="GO:0030953">
    <property type="term" value="P:astral microtubule organization"/>
    <property type="evidence" value="ECO:0007669"/>
    <property type="project" value="Ensembl"/>
</dbReference>
<accession>A0A2K5YVU6</accession>
<feature type="compositionally biased region" description="Low complexity" evidence="2">
    <location>
        <begin position="19"/>
        <end position="29"/>
    </location>
</feature>
<protein>
    <submittedName>
        <fullName evidence="3">Tubulin polymerization promoting protein</fullName>
    </submittedName>
</protein>
<dbReference type="GO" id="GO:0051418">
    <property type="term" value="P:microtubule nucleation by microtubule organizing center"/>
    <property type="evidence" value="ECO:0007669"/>
    <property type="project" value="Ensembl"/>
</dbReference>
<proteinExistence type="inferred from homology"/>
<dbReference type="Gene3D" id="1.10.238.10">
    <property type="entry name" value="EF-hand"/>
    <property type="match status" value="1"/>
</dbReference>